<proteinExistence type="predicted"/>
<evidence type="ECO:0000313" key="1">
    <source>
        <dbReference type="EMBL" id="QHS58198.1"/>
    </source>
</evidence>
<accession>A0A6B9Z7H6</accession>
<protein>
    <submittedName>
        <fullName evidence="1">Uncharacterized protein</fullName>
    </submittedName>
</protein>
<reference evidence="1 2" key="1">
    <citation type="submission" date="2020-01" db="EMBL/GenBank/DDBJ databases">
        <title>Complete genome sequence of Chitinophaga sp. H33E-04 isolated from quinoa roots.</title>
        <authorList>
            <person name="Weon H.-Y."/>
            <person name="Lee S.A."/>
        </authorList>
    </citation>
    <scope>NUCLEOTIDE SEQUENCE [LARGE SCALE GENOMIC DNA]</scope>
    <source>
        <strain evidence="1 2">H33E-04</strain>
    </source>
</reference>
<name>A0A6B9Z7H6_9BACT</name>
<dbReference type="EMBL" id="CP048113">
    <property type="protein sequence ID" value="QHS58198.1"/>
    <property type="molecule type" value="Genomic_DNA"/>
</dbReference>
<dbReference type="KEGG" id="chih:GWR21_00885"/>
<gene>
    <name evidence="1" type="ORF">GWR21_00885</name>
</gene>
<dbReference type="AlphaFoldDB" id="A0A6B9Z7H6"/>
<sequence>MGIGSEIFQREASEWALSNFHAMLVESKDLYQKGLSDNLIQYRAAKASGLTSTEAAWKTWTGRQALKAGYNHVNVQELKNGDVHAVFSSK</sequence>
<dbReference type="Proteomes" id="UP000476411">
    <property type="component" value="Chromosome"/>
</dbReference>
<evidence type="ECO:0000313" key="2">
    <source>
        <dbReference type="Proteomes" id="UP000476411"/>
    </source>
</evidence>
<keyword evidence="2" id="KW-1185">Reference proteome</keyword>
<dbReference type="RefSeq" id="WP_162329903.1">
    <property type="nucleotide sequence ID" value="NZ_CP048113.1"/>
</dbReference>
<organism evidence="1 2">
    <name type="scientific">Chitinophaga agri</name>
    <dbReference type="NCBI Taxonomy" id="2703787"/>
    <lineage>
        <taxon>Bacteria</taxon>
        <taxon>Pseudomonadati</taxon>
        <taxon>Bacteroidota</taxon>
        <taxon>Chitinophagia</taxon>
        <taxon>Chitinophagales</taxon>
        <taxon>Chitinophagaceae</taxon>
        <taxon>Chitinophaga</taxon>
    </lineage>
</organism>